<dbReference type="CDD" id="cd17574">
    <property type="entry name" value="REC_OmpR"/>
    <property type="match status" value="1"/>
</dbReference>
<name>A0A2G9ZK78_9BACT</name>
<dbReference type="SMART" id="SM00448">
    <property type="entry name" value="REC"/>
    <property type="match status" value="1"/>
</dbReference>
<dbReference type="Pfam" id="PF00072">
    <property type="entry name" value="Response_reg"/>
    <property type="match status" value="1"/>
</dbReference>
<dbReference type="EMBL" id="PCSD01000089">
    <property type="protein sequence ID" value="PIP33575.1"/>
    <property type="molecule type" value="Genomic_DNA"/>
</dbReference>
<dbReference type="InterPro" id="IPR001789">
    <property type="entry name" value="Sig_transdc_resp-reg_receiver"/>
</dbReference>
<feature type="domain" description="Response regulatory" evidence="3">
    <location>
        <begin position="5"/>
        <end position="125"/>
    </location>
</feature>
<protein>
    <submittedName>
        <fullName evidence="4">Response regulator</fullName>
    </submittedName>
</protein>
<dbReference type="PANTHER" id="PTHR44591:SF3">
    <property type="entry name" value="RESPONSE REGULATORY DOMAIN-CONTAINING PROTEIN"/>
    <property type="match status" value="1"/>
</dbReference>
<dbReference type="InterPro" id="IPR011006">
    <property type="entry name" value="CheY-like_superfamily"/>
</dbReference>
<proteinExistence type="predicted"/>
<sequence>MAPKTILLGEDEADIAAMYQTALTQAGFIVAVAANGQEVIGKIKSARPDLILLDINMPGKDGFEVLRDISENADLYQVVKTVPIVMLTNYSNQQDVEYALKMGAQDYLVKSEWTMPAIIEKVKKYLDED</sequence>
<evidence type="ECO:0000259" key="3">
    <source>
        <dbReference type="PROSITE" id="PS50110"/>
    </source>
</evidence>
<evidence type="ECO:0000313" key="4">
    <source>
        <dbReference type="EMBL" id="PIP33575.1"/>
    </source>
</evidence>
<organism evidence="4 5">
    <name type="scientific">Candidatus Falkowbacteria bacterium CG23_combo_of_CG06-09_8_20_14_all_49_15</name>
    <dbReference type="NCBI Taxonomy" id="1974572"/>
    <lineage>
        <taxon>Bacteria</taxon>
        <taxon>Candidatus Falkowiibacteriota</taxon>
    </lineage>
</organism>
<gene>
    <name evidence="4" type="ORF">COX22_03650</name>
</gene>
<comment type="caution">
    <text evidence="4">The sequence shown here is derived from an EMBL/GenBank/DDBJ whole genome shotgun (WGS) entry which is preliminary data.</text>
</comment>
<evidence type="ECO:0000256" key="2">
    <source>
        <dbReference type="PROSITE-ProRule" id="PRU00169"/>
    </source>
</evidence>
<feature type="modified residue" description="4-aspartylphosphate" evidence="2">
    <location>
        <position position="54"/>
    </location>
</feature>
<dbReference type="PANTHER" id="PTHR44591">
    <property type="entry name" value="STRESS RESPONSE REGULATOR PROTEIN 1"/>
    <property type="match status" value="1"/>
</dbReference>
<keyword evidence="1 2" id="KW-0597">Phosphoprotein</keyword>
<reference evidence="4 5" key="1">
    <citation type="submission" date="2017-09" db="EMBL/GenBank/DDBJ databases">
        <title>Depth-based differentiation of microbial function through sediment-hosted aquifers and enrichment of novel symbionts in the deep terrestrial subsurface.</title>
        <authorList>
            <person name="Probst A.J."/>
            <person name="Ladd B."/>
            <person name="Jarett J.K."/>
            <person name="Geller-Mcgrath D.E."/>
            <person name="Sieber C.M."/>
            <person name="Emerson J.B."/>
            <person name="Anantharaman K."/>
            <person name="Thomas B.C."/>
            <person name="Malmstrom R."/>
            <person name="Stieglmeier M."/>
            <person name="Klingl A."/>
            <person name="Woyke T."/>
            <person name="Ryan C.M."/>
            <person name="Banfield J.F."/>
        </authorList>
    </citation>
    <scope>NUCLEOTIDE SEQUENCE [LARGE SCALE GENOMIC DNA]</scope>
    <source>
        <strain evidence="4">CG23_combo_of_CG06-09_8_20_14_all_49_15</strain>
    </source>
</reference>
<dbReference type="PROSITE" id="PS50110">
    <property type="entry name" value="RESPONSE_REGULATORY"/>
    <property type="match status" value="1"/>
</dbReference>
<dbReference type="GO" id="GO:0000160">
    <property type="term" value="P:phosphorelay signal transduction system"/>
    <property type="evidence" value="ECO:0007669"/>
    <property type="project" value="InterPro"/>
</dbReference>
<dbReference type="AlphaFoldDB" id="A0A2G9ZK78"/>
<evidence type="ECO:0000313" key="5">
    <source>
        <dbReference type="Proteomes" id="UP000230729"/>
    </source>
</evidence>
<dbReference type="InterPro" id="IPR050595">
    <property type="entry name" value="Bact_response_regulator"/>
</dbReference>
<accession>A0A2G9ZK78</accession>
<evidence type="ECO:0000256" key="1">
    <source>
        <dbReference type="ARBA" id="ARBA00022553"/>
    </source>
</evidence>
<dbReference type="Proteomes" id="UP000230729">
    <property type="component" value="Unassembled WGS sequence"/>
</dbReference>
<dbReference type="SUPFAM" id="SSF52172">
    <property type="entry name" value="CheY-like"/>
    <property type="match status" value="1"/>
</dbReference>
<dbReference type="Gene3D" id="3.40.50.2300">
    <property type="match status" value="1"/>
</dbReference>